<reference evidence="18" key="1">
    <citation type="submission" date="2020-11" db="EMBL/GenBank/DDBJ databases">
        <authorList>
            <consortium name="DOE Joint Genome Institute"/>
            <person name="Ahrendt S."/>
            <person name="Riley R."/>
            <person name="Andreopoulos W."/>
            <person name="Labutti K."/>
            <person name="Pangilinan J."/>
            <person name="Ruiz-Duenas F.J."/>
            <person name="Barrasa J.M."/>
            <person name="Sanchez-Garcia M."/>
            <person name="Camarero S."/>
            <person name="Miyauchi S."/>
            <person name="Serrano A."/>
            <person name="Linde D."/>
            <person name="Babiker R."/>
            <person name="Drula E."/>
            <person name="Ayuso-Fernandez I."/>
            <person name="Pacheco R."/>
            <person name="Padilla G."/>
            <person name="Ferreira P."/>
            <person name="Barriuso J."/>
            <person name="Kellner H."/>
            <person name="Castanera R."/>
            <person name="Alfaro M."/>
            <person name="Ramirez L."/>
            <person name="Pisabarro A.G."/>
            <person name="Kuo A."/>
            <person name="Tritt A."/>
            <person name="Lipzen A."/>
            <person name="He G."/>
            <person name="Yan M."/>
            <person name="Ng V."/>
            <person name="Cullen D."/>
            <person name="Martin F."/>
            <person name="Rosso M.-N."/>
            <person name="Henrissat B."/>
            <person name="Hibbett D."/>
            <person name="Martinez A.T."/>
            <person name="Grigoriev I.V."/>
        </authorList>
    </citation>
    <scope>NUCLEOTIDE SEQUENCE</scope>
    <source>
        <strain evidence="18">ATCC 90797</strain>
    </source>
</reference>
<comment type="function">
    <text evidence="2">Secreted tripeptidyl-peptidase which degrades proteins at acidic pHs and is involved in virulence.</text>
</comment>
<dbReference type="Pfam" id="PF00082">
    <property type="entry name" value="Peptidase_S8"/>
    <property type="match status" value="1"/>
</dbReference>
<keyword evidence="5" id="KW-0964">Secreted</keyword>
<protein>
    <recommendedName>
        <fullName evidence="4">tripeptidyl-peptidase II</fullName>
        <ecNumber evidence="4">3.4.14.10</ecNumber>
    </recommendedName>
</protein>
<evidence type="ECO:0000256" key="2">
    <source>
        <dbReference type="ARBA" id="ARBA00002451"/>
    </source>
</evidence>
<dbReference type="GO" id="GO:0006508">
    <property type="term" value="P:proteolysis"/>
    <property type="evidence" value="ECO:0007669"/>
    <property type="project" value="UniProtKB-KW"/>
</dbReference>
<keyword evidence="9 15" id="KW-0378">Hydrolase</keyword>
<dbReference type="Proteomes" id="UP000807025">
    <property type="component" value="Unassembled WGS sequence"/>
</dbReference>
<name>A0A9P6DIH6_PLEER</name>
<dbReference type="SUPFAM" id="SSF52743">
    <property type="entry name" value="Subtilisin-like"/>
    <property type="match status" value="1"/>
</dbReference>
<sequence>MLWSLIFLGLVQSSLAAPPVKRWNAMAEKHSWTEVPQGWEYHSPAPQEMSFQLRIGLKQDRVDDLIRDLYEVSDPAHHRYGDHLSKEDVDALVAPHPESVETLNSWLQHHGVDPEQAVYRSGGGDWITHRVTVAQAEKMLGTKYNVYHRPETGSYIVRTLKYSLPRDLHDHVDVVSPTTYFGKTEAMRVNSFMQPEVPTMQYDLNQFNADADAGGMPASCALQVTPYCLRLLYKTIDYVPSATDRNKLGITGYLKEYASNSDLQEFFKRFRPDALGTKLNITLVHDGLNDDERPGTEANLDVQYAMAISHPTPTVFYSTGGSPPFIADDATMTNTNEPYLDWLEHILNETSIPQTLTTSYGDDEQTVPVEYQKRVCSMFAQLGARGSSVIFSSGDYGVGPGLCYTNDGLKTQKFIPHFPASCPFVTTVGGTGGIPEKTAGLSGGGFSFTFPRPSYQDAKVKAYLSLIGDAYSGLYNESGRGFPDVAGQARGYQIVHKGTVQSIGGTSAAAPVVAGIVSLLNDYQITNGQPPLGFLNPWLYSEAASAFNDIVKGSNPGCRTLGFSAHHGWDPVTGLGTPDFEKLKALLAKRITAQ</sequence>
<evidence type="ECO:0000256" key="4">
    <source>
        <dbReference type="ARBA" id="ARBA00012462"/>
    </source>
</evidence>
<feature type="signal peptide" evidence="16">
    <location>
        <begin position="1"/>
        <end position="16"/>
    </location>
</feature>
<dbReference type="PANTHER" id="PTHR14218:SF15">
    <property type="entry name" value="TRIPEPTIDYL-PEPTIDASE 1"/>
    <property type="match status" value="1"/>
</dbReference>
<keyword evidence="7 15" id="KW-0479">Metal-binding</keyword>
<evidence type="ECO:0000313" key="19">
    <source>
        <dbReference type="Proteomes" id="UP000807025"/>
    </source>
</evidence>
<dbReference type="PROSITE" id="PS00138">
    <property type="entry name" value="SUBTILASE_SER"/>
    <property type="match status" value="1"/>
</dbReference>
<dbReference type="CDD" id="cd11377">
    <property type="entry name" value="Pro-peptidase_S53"/>
    <property type="match status" value="1"/>
</dbReference>
<feature type="binding site" evidence="15">
    <location>
        <position position="549"/>
    </location>
    <ligand>
        <name>Ca(2+)</name>
        <dbReference type="ChEBI" id="CHEBI:29108"/>
    </ligand>
</feature>
<dbReference type="InterPro" id="IPR036852">
    <property type="entry name" value="Peptidase_S8/S53_dom_sf"/>
</dbReference>
<feature type="binding site" evidence="15">
    <location>
        <position position="568"/>
    </location>
    <ligand>
        <name>Ca(2+)</name>
        <dbReference type="ChEBI" id="CHEBI:29108"/>
    </ligand>
</feature>
<accession>A0A9P6DIH6</accession>
<feature type="binding site" evidence="15">
    <location>
        <position position="570"/>
    </location>
    <ligand>
        <name>Ca(2+)</name>
        <dbReference type="ChEBI" id="CHEBI:29108"/>
    </ligand>
</feature>
<evidence type="ECO:0000256" key="3">
    <source>
        <dbReference type="ARBA" id="ARBA00004239"/>
    </source>
</evidence>
<dbReference type="GO" id="GO:0005576">
    <property type="term" value="C:extracellular region"/>
    <property type="evidence" value="ECO:0007669"/>
    <property type="project" value="UniProtKB-SubCell"/>
</dbReference>
<dbReference type="PROSITE" id="PS51695">
    <property type="entry name" value="SEDOLISIN"/>
    <property type="match status" value="1"/>
</dbReference>
<comment type="cofactor">
    <cofactor evidence="15">
        <name>Ca(2+)</name>
        <dbReference type="ChEBI" id="CHEBI:29108"/>
    </cofactor>
    <text evidence="15">Binds 1 Ca(2+) ion per subunit.</text>
</comment>
<dbReference type="InterPro" id="IPR050819">
    <property type="entry name" value="Tripeptidyl-peptidase_I"/>
</dbReference>
<evidence type="ECO:0000256" key="14">
    <source>
        <dbReference type="ARBA" id="ARBA00023180"/>
    </source>
</evidence>
<keyword evidence="12" id="KW-0843">Virulence</keyword>
<dbReference type="CDD" id="cd04056">
    <property type="entry name" value="Peptidases_S53"/>
    <property type="match status" value="1"/>
</dbReference>
<evidence type="ECO:0000256" key="9">
    <source>
        <dbReference type="ARBA" id="ARBA00022801"/>
    </source>
</evidence>
<keyword evidence="13" id="KW-0865">Zymogen</keyword>
<evidence type="ECO:0000256" key="5">
    <source>
        <dbReference type="ARBA" id="ARBA00022525"/>
    </source>
</evidence>
<dbReference type="SMART" id="SM00944">
    <property type="entry name" value="Pro-kuma_activ"/>
    <property type="match status" value="1"/>
</dbReference>
<dbReference type="InterPro" id="IPR000209">
    <property type="entry name" value="Peptidase_S8/S53_dom"/>
</dbReference>
<evidence type="ECO:0000313" key="18">
    <source>
        <dbReference type="EMBL" id="KAF9498953.1"/>
    </source>
</evidence>
<keyword evidence="11 15" id="KW-0106">Calcium</keyword>
<dbReference type="InterPro" id="IPR023828">
    <property type="entry name" value="Peptidase_S8_Ser-AS"/>
</dbReference>
<gene>
    <name evidence="18" type="ORF">BDN71DRAFT_1442377</name>
</gene>
<dbReference type="SUPFAM" id="SSF54897">
    <property type="entry name" value="Protease propeptides/inhibitors"/>
    <property type="match status" value="1"/>
</dbReference>
<keyword evidence="6 15" id="KW-0645">Protease</keyword>
<feature type="chain" id="PRO_5040232263" description="tripeptidyl-peptidase II" evidence="16">
    <location>
        <begin position="17"/>
        <end position="594"/>
    </location>
</feature>
<organism evidence="18 19">
    <name type="scientific">Pleurotus eryngii</name>
    <name type="common">Boletus of the steppes</name>
    <dbReference type="NCBI Taxonomy" id="5323"/>
    <lineage>
        <taxon>Eukaryota</taxon>
        <taxon>Fungi</taxon>
        <taxon>Dikarya</taxon>
        <taxon>Basidiomycota</taxon>
        <taxon>Agaricomycotina</taxon>
        <taxon>Agaricomycetes</taxon>
        <taxon>Agaricomycetidae</taxon>
        <taxon>Agaricales</taxon>
        <taxon>Pleurotineae</taxon>
        <taxon>Pleurotaceae</taxon>
        <taxon>Pleurotus</taxon>
    </lineage>
</organism>
<comment type="catalytic activity">
    <reaction evidence="1">
        <text>Release of an N-terminal tripeptide from a polypeptide.</text>
        <dbReference type="EC" id="3.4.14.10"/>
    </reaction>
</comment>
<dbReference type="OrthoDB" id="409122at2759"/>
<dbReference type="GO" id="GO:0008240">
    <property type="term" value="F:tripeptidyl-peptidase activity"/>
    <property type="evidence" value="ECO:0007669"/>
    <property type="project" value="UniProtKB-EC"/>
</dbReference>
<evidence type="ECO:0000256" key="16">
    <source>
        <dbReference type="SAM" id="SignalP"/>
    </source>
</evidence>
<dbReference type="Gene3D" id="3.40.50.200">
    <property type="entry name" value="Peptidase S8/S53 domain"/>
    <property type="match status" value="1"/>
</dbReference>
<evidence type="ECO:0000256" key="13">
    <source>
        <dbReference type="ARBA" id="ARBA00023145"/>
    </source>
</evidence>
<keyword evidence="8 16" id="KW-0732">Signal</keyword>
<evidence type="ECO:0000256" key="1">
    <source>
        <dbReference type="ARBA" id="ARBA00001910"/>
    </source>
</evidence>
<keyword evidence="14" id="KW-0325">Glycoprotein</keyword>
<evidence type="ECO:0000256" key="10">
    <source>
        <dbReference type="ARBA" id="ARBA00022825"/>
    </source>
</evidence>
<dbReference type="InterPro" id="IPR015366">
    <property type="entry name" value="S53_propep"/>
</dbReference>
<feature type="domain" description="Peptidase S53" evidence="17">
    <location>
        <begin position="223"/>
        <end position="590"/>
    </location>
</feature>
<feature type="active site" description="Charge relay system" evidence="15">
    <location>
        <position position="297"/>
    </location>
</feature>
<feature type="active site" description="Charge relay system" evidence="15">
    <location>
        <position position="301"/>
    </location>
</feature>
<dbReference type="InterPro" id="IPR030400">
    <property type="entry name" value="Sedolisin_dom"/>
</dbReference>
<evidence type="ECO:0000256" key="8">
    <source>
        <dbReference type="ARBA" id="ARBA00022729"/>
    </source>
</evidence>
<keyword evidence="10 15" id="KW-0720">Serine protease</keyword>
<comment type="subcellular location">
    <subcellularLocation>
        <location evidence="3">Secreted</location>
        <location evidence="3">Extracellular space</location>
    </subcellularLocation>
</comment>
<evidence type="ECO:0000256" key="11">
    <source>
        <dbReference type="ARBA" id="ARBA00022837"/>
    </source>
</evidence>
<dbReference type="PANTHER" id="PTHR14218">
    <property type="entry name" value="PROTEASE S8 TRIPEPTIDYL PEPTIDASE I CLN2"/>
    <property type="match status" value="1"/>
</dbReference>
<proteinExistence type="predicted"/>
<dbReference type="EMBL" id="MU154534">
    <property type="protein sequence ID" value="KAF9498953.1"/>
    <property type="molecule type" value="Genomic_DNA"/>
</dbReference>
<dbReference type="GO" id="GO:0004252">
    <property type="term" value="F:serine-type endopeptidase activity"/>
    <property type="evidence" value="ECO:0007669"/>
    <property type="project" value="UniProtKB-UniRule"/>
</dbReference>
<dbReference type="Pfam" id="PF09286">
    <property type="entry name" value="Pro-kuma_activ"/>
    <property type="match status" value="1"/>
</dbReference>
<dbReference type="EC" id="3.4.14.10" evidence="4"/>
<dbReference type="AlphaFoldDB" id="A0A9P6DIH6"/>
<evidence type="ECO:0000256" key="7">
    <source>
        <dbReference type="ARBA" id="ARBA00022723"/>
    </source>
</evidence>
<evidence type="ECO:0000259" key="17">
    <source>
        <dbReference type="PROSITE" id="PS51695"/>
    </source>
</evidence>
<dbReference type="GO" id="GO:0046872">
    <property type="term" value="F:metal ion binding"/>
    <property type="evidence" value="ECO:0007669"/>
    <property type="project" value="UniProtKB-UniRule"/>
</dbReference>
<evidence type="ECO:0000256" key="15">
    <source>
        <dbReference type="PROSITE-ProRule" id="PRU01032"/>
    </source>
</evidence>
<feature type="active site" description="Charge relay system" evidence="15">
    <location>
        <position position="507"/>
    </location>
</feature>
<keyword evidence="19" id="KW-1185">Reference proteome</keyword>
<feature type="binding site" evidence="15">
    <location>
        <position position="550"/>
    </location>
    <ligand>
        <name>Ca(2+)</name>
        <dbReference type="ChEBI" id="CHEBI:29108"/>
    </ligand>
</feature>
<dbReference type="FunFam" id="3.40.50.200:FF:000015">
    <property type="entry name" value="Tripeptidyl peptidase A"/>
    <property type="match status" value="1"/>
</dbReference>
<evidence type="ECO:0000256" key="12">
    <source>
        <dbReference type="ARBA" id="ARBA00023026"/>
    </source>
</evidence>
<comment type="caution">
    <text evidence="18">The sequence shown here is derived from an EMBL/GenBank/DDBJ whole genome shotgun (WGS) entry which is preliminary data.</text>
</comment>
<evidence type="ECO:0000256" key="6">
    <source>
        <dbReference type="ARBA" id="ARBA00022670"/>
    </source>
</evidence>